<feature type="transmembrane region" description="Helical" evidence="2">
    <location>
        <begin position="131"/>
        <end position="150"/>
    </location>
</feature>
<evidence type="ECO:0000256" key="2">
    <source>
        <dbReference type="SAM" id="Phobius"/>
    </source>
</evidence>
<keyword evidence="2" id="KW-1133">Transmembrane helix</keyword>
<evidence type="ECO:0008006" key="5">
    <source>
        <dbReference type="Google" id="ProtNLM"/>
    </source>
</evidence>
<feature type="region of interest" description="Disordered" evidence="1">
    <location>
        <begin position="1"/>
        <end position="31"/>
    </location>
</feature>
<dbReference type="EMBL" id="BAAATR010000002">
    <property type="protein sequence ID" value="GAA2228392.1"/>
    <property type="molecule type" value="Genomic_DNA"/>
</dbReference>
<sequence length="282" mass="30423">MIVMSPSPANEQHDDADQPAGPDTPVGPGATPELAAALHQRLDRIEALISTTTSTPAGTSPAIRPVWRTETEAEQRWAVTVVILVAVGLQLVLPARLTIHPQWMLPALELGLLCAQVVMHPHRRLDLSTRALRAVNLSLVGAISLANGWSAVKLVRELVSGAGGSNATELLITGGAIWATNVIAFGLWYWEWDRGGPAARALGTADYPDLLFPQMQQPEIAPPAWEPGFLDYLYVAYTNATAFSPTDTMPLSRWAKMLMMTQSTISLLTVVLVVARAVNILQ</sequence>
<keyword evidence="4" id="KW-1185">Reference proteome</keyword>
<name>A0ABP5Q7Y9_9ACTN</name>
<evidence type="ECO:0000313" key="4">
    <source>
        <dbReference type="Proteomes" id="UP001500305"/>
    </source>
</evidence>
<protein>
    <recommendedName>
        <fullName evidence="5">DUF1345 domain-containing protein</fullName>
    </recommendedName>
</protein>
<evidence type="ECO:0000256" key="1">
    <source>
        <dbReference type="SAM" id="MobiDB-lite"/>
    </source>
</evidence>
<comment type="caution">
    <text evidence="3">The sequence shown here is derived from an EMBL/GenBank/DDBJ whole genome shotgun (WGS) entry which is preliminary data.</text>
</comment>
<keyword evidence="2" id="KW-0472">Membrane</keyword>
<feature type="transmembrane region" description="Helical" evidence="2">
    <location>
        <begin position="257"/>
        <end position="278"/>
    </location>
</feature>
<feature type="transmembrane region" description="Helical" evidence="2">
    <location>
        <begin position="77"/>
        <end position="97"/>
    </location>
</feature>
<proteinExistence type="predicted"/>
<organism evidence="3 4">
    <name type="scientific">Kitasatospora cystarginea</name>
    <dbReference type="NCBI Taxonomy" id="58350"/>
    <lineage>
        <taxon>Bacteria</taxon>
        <taxon>Bacillati</taxon>
        <taxon>Actinomycetota</taxon>
        <taxon>Actinomycetes</taxon>
        <taxon>Kitasatosporales</taxon>
        <taxon>Streptomycetaceae</taxon>
        <taxon>Kitasatospora</taxon>
    </lineage>
</organism>
<keyword evidence="2" id="KW-0812">Transmembrane</keyword>
<reference evidence="4" key="1">
    <citation type="journal article" date="2019" name="Int. J. Syst. Evol. Microbiol.">
        <title>The Global Catalogue of Microorganisms (GCM) 10K type strain sequencing project: providing services to taxonomists for standard genome sequencing and annotation.</title>
        <authorList>
            <consortium name="The Broad Institute Genomics Platform"/>
            <consortium name="The Broad Institute Genome Sequencing Center for Infectious Disease"/>
            <person name="Wu L."/>
            <person name="Ma J."/>
        </authorList>
    </citation>
    <scope>NUCLEOTIDE SEQUENCE [LARGE SCALE GENOMIC DNA]</scope>
    <source>
        <strain evidence="4">JCM 7356</strain>
    </source>
</reference>
<evidence type="ECO:0000313" key="3">
    <source>
        <dbReference type="EMBL" id="GAA2228392.1"/>
    </source>
</evidence>
<dbReference type="Proteomes" id="UP001500305">
    <property type="component" value="Unassembled WGS sequence"/>
</dbReference>
<gene>
    <name evidence="3" type="ORF">GCM10010430_05080</name>
</gene>
<feature type="transmembrane region" description="Helical" evidence="2">
    <location>
        <begin position="170"/>
        <end position="190"/>
    </location>
</feature>
<accession>A0ABP5Q7Y9</accession>